<name>A0A7C8NTH9_ORBOL</name>
<dbReference type="AlphaFoldDB" id="A0A7C8NTH9"/>
<protein>
    <submittedName>
        <fullName evidence="1">Uncharacterized protein</fullName>
    </submittedName>
</protein>
<evidence type="ECO:0000313" key="1">
    <source>
        <dbReference type="EMBL" id="KAF3104070.1"/>
    </source>
</evidence>
<accession>A0A7C8NTH9</accession>
<dbReference type="EMBL" id="WIQW01000017">
    <property type="protein sequence ID" value="KAF3104070.1"/>
    <property type="molecule type" value="Genomic_DNA"/>
</dbReference>
<gene>
    <name evidence="1" type="ORF">TWF102_003445</name>
</gene>
<proteinExistence type="predicted"/>
<comment type="caution">
    <text evidence="1">The sequence shown here is derived from an EMBL/GenBank/DDBJ whole genome shotgun (WGS) entry which is preliminary data.</text>
</comment>
<reference evidence="1 2" key="1">
    <citation type="submission" date="2019-06" db="EMBL/GenBank/DDBJ databases">
        <authorList>
            <person name="Palmer J.M."/>
        </authorList>
    </citation>
    <scope>NUCLEOTIDE SEQUENCE [LARGE SCALE GENOMIC DNA]</scope>
    <source>
        <strain evidence="1 2">TWF102</strain>
    </source>
</reference>
<evidence type="ECO:0000313" key="2">
    <source>
        <dbReference type="Proteomes" id="UP000475325"/>
    </source>
</evidence>
<sequence length="133" mass="15329">MQVHAGVTIHGMKVVNLDEISFYSSRSSGFDFLMDWRDWREVFEVKIGLEMFRISVGGLECQRTLCCILLRQRNIGILKRRCRQRASSILESWDILKIDGVLDEFAAATRDGCIVESMLVSSCVSRWSFFLQL</sequence>
<dbReference type="Proteomes" id="UP000475325">
    <property type="component" value="Unassembled WGS sequence"/>
</dbReference>
<organism evidence="1 2">
    <name type="scientific">Orbilia oligospora</name>
    <name type="common">Nematode-trapping fungus</name>
    <name type="synonym">Arthrobotrys oligospora</name>
    <dbReference type="NCBI Taxonomy" id="2813651"/>
    <lineage>
        <taxon>Eukaryota</taxon>
        <taxon>Fungi</taxon>
        <taxon>Dikarya</taxon>
        <taxon>Ascomycota</taxon>
        <taxon>Pezizomycotina</taxon>
        <taxon>Orbiliomycetes</taxon>
        <taxon>Orbiliales</taxon>
        <taxon>Orbiliaceae</taxon>
        <taxon>Orbilia</taxon>
    </lineage>
</organism>